<dbReference type="PANTHER" id="PTHR30031:SF0">
    <property type="entry name" value="PHOSPHOENOLPYRUVATE CARBOXYKINASE (ATP)"/>
    <property type="match status" value="1"/>
</dbReference>
<evidence type="ECO:0000256" key="11">
    <source>
        <dbReference type="HAMAP-Rule" id="MF_00453"/>
    </source>
</evidence>
<dbReference type="GO" id="GO:0005524">
    <property type="term" value="F:ATP binding"/>
    <property type="evidence" value="ECO:0007669"/>
    <property type="project" value="UniProtKB-UniRule"/>
</dbReference>
<dbReference type="HAMAP" id="MF_00453">
    <property type="entry name" value="PEPCK_ATP"/>
    <property type="match status" value="1"/>
</dbReference>
<feature type="binding site" evidence="11">
    <location>
        <position position="198"/>
    </location>
    <ligand>
        <name>Mn(2+)</name>
        <dbReference type="ChEBI" id="CHEBI:29035"/>
    </ligand>
</feature>
<proteinExistence type="inferred from homology"/>
<keyword evidence="9 11" id="KW-0456">Lyase</keyword>
<dbReference type="PIRSF" id="PIRSF006294">
    <property type="entry name" value="PEP_crbxkin"/>
    <property type="match status" value="1"/>
</dbReference>
<sequence>MSMVHFESEIEHLISKKGVHEDLPVSLLVEKSLERKEGMLTETGALQVTTGAYTGRSPKDRFIVDEPPKNHEIDWGPINQPIDADIFERLYFKVIEYLKTKDDLFVRHAYAGADSAYRLPIRVINEYAWHNLFAGQLFIQPKEEELENILPEFTVIQAPGFKADPEIDGTRSEAFVMISFAKRTILIGGTEYAGEMKKGIFSVMNGRLPDENVLPMHCSANVGEEGDVALFFGLSGTGKTTLSADEQRQLIGDDEHAWSANGVFNIEGGCYAKCIGLSKEKEPQIYDAIKFGAVLENVVLDQQTRMPNYNDNTLTENTRAAYPLTSISNTITPSIAGHPTTIIFLTADAFGVLPPISELTREQAMYHFLSGYTSKLAGTERGVTKPEATFSTCFGSPFLPLHANRYAEMLGEKIVQHDAKVFLVNTGWSGGPYGEGERIKLRYTRAMIQAALLGELNDMETNIDPTFNVSVPLHCPGVPDEVLWPRLTWTDTNAYDQKAKELANKFNENFKKFTSISPAIQGAGPNV</sequence>
<dbReference type="NCBIfam" id="NF006820">
    <property type="entry name" value="PRK09344.1-2"/>
    <property type="match status" value="1"/>
</dbReference>
<dbReference type="UniPathway" id="UPA00138"/>
<dbReference type="CDD" id="cd00484">
    <property type="entry name" value="PEPCK_ATP"/>
    <property type="match status" value="1"/>
</dbReference>
<dbReference type="PROSITE" id="PS00532">
    <property type="entry name" value="PEPCK_ATP"/>
    <property type="match status" value="1"/>
</dbReference>
<feature type="binding site" evidence="11">
    <location>
        <position position="217"/>
    </location>
    <ligand>
        <name>ATP</name>
        <dbReference type="ChEBI" id="CHEBI:30616"/>
    </ligand>
</feature>
<dbReference type="AlphaFoldDB" id="A0A840QNA5"/>
<feature type="binding site" evidence="11">
    <location>
        <position position="56"/>
    </location>
    <ligand>
        <name>substrate</name>
    </ligand>
</feature>
<dbReference type="NCBIfam" id="NF006821">
    <property type="entry name" value="PRK09344.1-3"/>
    <property type="match status" value="1"/>
</dbReference>
<feature type="binding site" evidence="11">
    <location>
        <position position="198"/>
    </location>
    <ligand>
        <name>ATP</name>
        <dbReference type="ChEBI" id="CHEBI:30616"/>
    </ligand>
</feature>
<dbReference type="GO" id="GO:0046872">
    <property type="term" value="F:metal ion binding"/>
    <property type="evidence" value="ECO:0007669"/>
    <property type="project" value="UniProtKB-KW"/>
</dbReference>
<evidence type="ECO:0000256" key="8">
    <source>
        <dbReference type="ARBA" id="ARBA00023211"/>
    </source>
</evidence>
<evidence type="ECO:0000313" key="13">
    <source>
        <dbReference type="Proteomes" id="UP000551878"/>
    </source>
</evidence>
<comment type="function">
    <text evidence="11">Involved in the gluconeogenesis. Catalyzes the conversion of oxaloacetate (OAA) to phosphoenolpyruvate (PEP) through direct phosphoryl transfer between the nucleoside triphosphate and OAA.</text>
</comment>
<keyword evidence="13" id="KW-1185">Reference proteome</keyword>
<feature type="binding site" evidence="11">
    <location>
        <position position="319"/>
    </location>
    <ligand>
        <name>ATP</name>
        <dbReference type="ChEBI" id="CHEBI:30616"/>
    </ligand>
</feature>
<feature type="binding site" evidence="11">
    <location>
        <position position="254"/>
    </location>
    <ligand>
        <name>Mn(2+)</name>
        <dbReference type="ChEBI" id="CHEBI:29035"/>
    </ligand>
</feature>
<evidence type="ECO:0000256" key="9">
    <source>
        <dbReference type="ARBA" id="ARBA00023239"/>
    </source>
</evidence>
<evidence type="ECO:0000256" key="7">
    <source>
        <dbReference type="ARBA" id="ARBA00022840"/>
    </source>
</evidence>
<dbReference type="FunFam" id="2.170.8.10:FF:000001">
    <property type="entry name" value="Phosphoenolpyruvate carboxykinase (ATP)"/>
    <property type="match status" value="1"/>
</dbReference>
<dbReference type="GO" id="GO:0004612">
    <property type="term" value="F:phosphoenolpyruvate carboxykinase (ATP) activity"/>
    <property type="evidence" value="ECO:0007669"/>
    <property type="project" value="UniProtKB-UniRule"/>
</dbReference>
<evidence type="ECO:0000256" key="6">
    <source>
        <dbReference type="ARBA" id="ARBA00022793"/>
    </source>
</evidence>
<comment type="catalytic activity">
    <reaction evidence="10 11">
        <text>oxaloacetate + ATP = phosphoenolpyruvate + ADP + CO2</text>
        <dbReference type="Rhea" id="RHEA:18617"/>
        <dbReference type="ChEBI" id="CHEBI:16452"/>
        <dbReference type="ChEBI" id="CHEBI:16526"/>
        <dbReference type="ChEBI" id="CHEBI:30616"/>
        <dbReference type="ChEBI" id="CHEBI:58702"/>
        <dbReference type="ChEBI" id="CHEBI:456216"/>
        <dbReference type="EC" id="4.1.1.49"/>
    </reaction>
</comment>
<dbReference type="Gene3D" id="3.40.449.10">
    <property type="entry name" value="Phosphoenolpyruvate Carboxykinase, domain 1"/>
    <property type="match status" value="1"/>
</dbReference>
<evidence type="ECO:0000313" key="12">
    <source>
        <dbReference type="EMBL" id="MBB5172823.1"/>
    </source>
</evidence>
<keyword evidence="12" id="KW-0808">Transferase</keyword>
<name>A0A840QNA5_9BACI</name>
<dbReference type="GO" id="GO:0005829">
    <property type="term" value="C:cytosol"/>
    <property type="evidence" value="ECO:0007669"/>
    <property type="project" value="TreeGrafter"/>
</dbReference>
<dbReference type="Gene3D" id="3.90.228.20">
    <property type="match status" value="1"/>
</dbReference>
<protein>
    <recommendedName>
        <fullName evidence="3 11">Phosphoenolpyruvate carboxykinase (ATP)</fullName>
        <shortName evidence="11">PCK</shortName>
        <shortName evidence="11">PEP carboxykinase</shortName>
        <shortName evidence="11">PEPCK</shortName>
        <ecNumber evidence="3 11">4.1.1.49</ecNumber>
    </recommendedName>
</protein>
<feature type="binding site" evidence="11">
    <location>
        <position position="192"/>
    </location>
    <ligand>
        <name>substrate</name>
    </ligand>
</feature>
<dbReference type="InterPro" id="IPR013035">
    <property type="entry name" value="PEP_carboxykinase_C"/>
</dbReference>
<dbReference type="Proteomes" id="UP000551878">
    <property type="component" value="Unassembled WGS sequence"/>
</dbReference>
<evidence type="ECO:0000256" key="2">
    <source>
        <dbReference type="ARBA" id="ARBA00006052"/>
    </source>
</evidence>
<evidence type="ECO:0000256" key="5">
    <source>
        <dbReference type="ARBA" id="ARBA00022741"/>
    </source>
</evidence>
<accession>A0A840QNA5</accession>
<dbReference type="NCBIfam" id="TIGR00224">
    <property type="entry name" value="pckA"/>
    <property type="match status" value="1"/>
</dbReference>
<dbReference type="EMBL" id="JACHHB010000003">
    <property type="protein sequence ID" value="MBB5172823.1"/>
    <property type="molecule type" value="Genomic_DNA"/>
</dbReference>
<feature type="binding site" evidence="11">
    <location>
        <begin position="438"/>
        <end position="439"/>
    </location>
    <ligand>
        <name>ATP</name>
        <dbReference type="ChEBI" id="CHEBI:30616"/>
    </ligand>
</feature>
<evidence type="ECO:0000256" key="1">
    <source>
        <dbReference type="ARBA" id="ARBA00004742"/>
    </source>
</evidence>
<evidence type="ECO:0000256" key="3">
    <source>
        <dbReference type="ARBA" id="ARBA00012363"/>
    </source>
</evidence>
<dbReference type="InterPro" id="IPR015994">
    <property type="entry name" value="PEPCK_ATP_CS"/>
</dbReference>
<evidence type="ECO:0000256" key="4">
    <source>
        <dbReference type="ARBA" id="ARBA00022432"/>
    </source>
</evidence>
<keyword evidence="11" id="KW-0963">Cytoplasm</keyword>
<dbReference type="GO" id="GO:0006094">
    <property type="term" value="P:gluconeogenesis"/>
    <property type="evidence" value="ECO:0007669"/>
    <property type="project" value="UniProtKB-UniRule"/>
</dbReference>
<comment type="cofactor">
    <cofactor evidence="11">
        <name>Mn(2+)</name>
        <dbReference type="ChEBI" id="CHEBI:29035"/>
    </cofactor>
    <text evidence="11">Binds 1 Mn(2+) ion per subunit.</text>
</comment>
<dbReference type="SUPFAM" id="SSF68923">
    <property type="entry name" value="PEP carboxykinase N-terminal domain"/>
    <property type="match status" value="1"/>
</dbReference>
<dbReference type="InterPro" id="IPR001272">
    <property type="entry name" value="PEP_carboxykinase_ATP"/>
</dbReference>
<dbReference type="SUPFAM" id="SSF53795">
    <property type="entry name" value="PEP carboxykinase-like"/>
    <property type="match status" value="1"/>
</dbReference>
<keyword evidence="6 11" id="KW-0210">Decarboxylase</keyword>
<dbReference type="EC" id="4.1.1.49" evidence="3 11"/>
<keyword evidence="12" id="KW-0670">Pyruvate</keyword>
<reference evidence="12 13" key="1">
    <citation type="submission" date="2020-08" db="EMBL/GenBank/DDBJ databases">
        <title>Genomic Encyclopedia of Type Strains, Phase IV (KMG-IV): sequencing the most valuable type-strain genomes for metagenomic binning, comparative biology and taxonomic classification.</title>
        <authorList>
            <person name="Goeker M."/>
        </authorList>
    </citation>
    <scope>NUCLEOTIDE SEQUENCE [LARGE SCALE GENOMIC DNA]</scope>
    <source>
        <strain evidence="12 13">DSM 24696</strain>
    </source>
</reference>
<comment type="caution">
    <text evidence="12">The sequence shown here is derived from an EMBL/GenBank/DDBJ whole genome shotgun (WGS) entry which is preliminary data.</text>
</comment>
<dbReference type="InterPro" id="IPR008210">
    <property type="entry name" value="PEP_carboxykinase_N"/>
</dbReference>
<feature type="binding site" evidence="11">
    <location>
        <position position="217"/>
    </location>
    <ligand>
        <name>Mn(2+)</name>
        <dbReference type="ChEBI" id="CHEBI:29035"/>
    </ligand>
</feature>
<dbReference type="Gene3D" id="2.170.8.10">
    <property type="entry name" value="Phosphoenolpyruvate Carboxykinase, domain 2"/>
    <property type="match status" value="1"/>
</dbReference>
<dbReference type="RefSeq" id="WP_184663275.1">
    <property type="nucleotide sequence ID" value="NZ_JACHHB010000003.1"/>
</dbReference>
<organism evidence="12 13">
    <name type="scientific">Texcoconibacillus texcoconensis</name>
    <dbReference type="NCBI Taxonomy" id="1095777"/>
    <lineage>
        <taxon>Bacteria</taxon>
        <taxon>Bacillati</taxon>
        <taxon>Bacillota</taxon>
        <taxon>Bacilli</taxon>
        <taxon>Bacillales</taxon>
        <taxon>Bacillaceae</taxon>
        <taxon>Texcoconibacillus</taxon>
    </lineage>
</organism>
<keyword evidence="4 11" id="KW-0312">Gluconeogenesis</keyword>
<keyword evidence="12" id="KW-0418">Kinase</keyword>
<feature type="binding site" evidence="11">
    <location>
        <position position="319"/>
    </location>
    <ligand>
        <name>substrate</name>
    </ligand>
</feature>
<dbReference type="GO" id="GO:0016301">
    <property type="term" value="F:kinase activity"/>
    <property type="evidence" value="ECO:0007669"/>
    <property type="project" value="UniProtKB-KW"/>
</dbReference>
<keyword evidence="8 11" id="KW-0464">Manganese</keyword>
<keyword evidence="11" id="KW-0479">Metal-binding</keyword>
<dbReference type="Pfam" id="PF01293">
    <property type="entry name" value="PEPCK_ATP"/>
    <property type="match status" value="1"/>
</dbReference>
<feature type="binding site" evidence="11">
    <location>
        <position position="282"/>
    </location>
    <ligand>
        <name>ATP</name>
        <dbReference type="ChEBI" id="CHEBI:30616"/>
    </ligand>
</feature>
<feature type="binding site" evidence="11">
    <location>
        <begin position="233"/>
        <end position="241"/>
    </location>
    <ligand>
        <name>ATP</name>
        <dbReference type="ChEBI" id="CHEBI:30616"/>
    </ligand>
</feature>
<comment type="pathway">
    <text evidence="1 11">Carbohydrate biosynthesis; gluconeogenesis.</text>
</comment>
<dbReference type="PANTHER" id="PTHR30031">
    <property type="entry name" value="PHOSPHOENOLPYRUVATE CARBOXYKINASE ATP"/>
    <property type="match status" value="1"/>
</dbReference>
<comment type="subcellular location">
    <subcellularLocation>
        <location evidence="11">Cytoplasm</location>
    </subcellularLocation>
</comment>
<feature type="binding site" evidence="11">
    <location>
        <position position="198"/>
    </location>
    <ligand>
        <name>substrate</name>
    </ligand>
</feature>
<keyword evidence="7 11" id="KW-0067">ATP-binding</keyword>
<keyword evidence="5 11" id="KW-0547">Nucleotide-binding</keyword>
<comment type="similarity">
    <text evidence="2 11">Belongs to the phosphoenolpyruvate carboxykinase (ATP) family.</text>
</comment>
<feature type="binding site" evidence="11">
    <location>
        <position position="444"/>
    </location>
    <ligand>
        <name>ATP</name>
        <dbReference type="ChEBI" id="CHEBI:30616"/>
    </ligand>
</feature>
<gene>
    <name evidence="11" type="primary">pckA</name>
    <name evidence="12" type="ORF">HNQ41_000967</name>
</gene>
<evidence type="ECO:0000256" key="10">
    <source>
        <dbReference type="ARBA" id="ARBA00047371"/>
    </source>
</evidence>